<dbReference type="GeneID" id="25249274"/>
<dbReference type="EMBL" id="HG676465">
    <property type="protein sequence ID" value="CDJ43977.1"/>
    <property type="molecule type" value="Genomic_DNA"/>
</dbReference>
<keyword evidence="3" id="KW-1185">Reference proteome</keyword>
<reference evidence="2" key="1">
    <citation type="submission" date="2013-10" db="EMBL/GenBank/DDBJ databases">
        <title>Genomic analysis of the causative agents of coccidiosis in chickens.</title>
        <authorList>
            <person name="Reid A.J."/>
            <person name="Blake D."/>
            <person name="Billington K."/>
            <person name="Browne H."/>
            <person name="Dunn M."/>
            <person name="Hung S."/>
            <person name="Kawahara F."/>
            <person name="Miranda-Saavedra D."/>
            <person name="Mourier T."/>
            <person name="Nagra H."/>
            <person name="Otto T.D."/>
            <person name="Rawlings N."/>
            <person name="Sanchez A."/>
            <person name="Sanders M."/>
            <person name="Subramaniam C."/>
            <person name="Tay Y."/>
            <person name="Dear P."/>
            <person name="Doerig C."/>
            <person name="Gruber A."/>
            <person name="Parkinson J."/>
            <person name="Shirley M."/>
            <person name="Wan K.L."/>
            <person name="Berriman M."/>
            <person name="Tomley F."/>
            <person name="Pain A."/>
        </authorList>
    </citation>
    <scope>NUCLEOTIDE SEQUENCE [LARGE SCALE GENOMIC DNA]</scope>
    <source>
        <strain evidence="2">Houghton</strain>
    </source>
</reference>
<reference evidence="2" key="2">
    <citation type="submission" date="2013-10" db="EMBL/GenBank/DDBJ databases">
        <authorList>
            <person name="Aslett M."/>
        </authorList>
    </citation>
    <scope>NUCLEOTIDE SEQUENCE [LARGE SCALE GENOMIC DNA]</scope>
    <source>
        <strain evidence="2">Houghton</strain>
    </source>
</reference>
<sequence>MRVLSIACPPAGSRPTQPSLYGSCTSASPSSSPSTLACEEPAVGKRINSWLPPDKQFLVTRGVACHRRVRDIEASLAAEAREDAEGWVLPVEAEEPEEVLSVSVSGGETNPLEKPPGGSGSSLRDTSVSAAEGLGLLALRI</sequence>
<dbReference type="VEuPathDB" id="ToxoDB:ETH_00000235"/>
<dbReference type="OrthoDB" id="1584384at2759"/>
<dbReference type="Proteomes" id="UP000030747">
    <property type="component" value="Unassembled WGS sequence"/>
</dbReference>
<evidence type="ECO:0000256" key="1">
    <source>
        <dbReference type="SAM" id="MobiDB-lite"/>
    </source>
</evidence>
<dbReference type="VEuPathDB" id="ToxoDB:ETH2_1150600"/>
<protein>
    <submittedName>
        <fullName evidence="2">Uncharacterized protein</fullName>
    </submittedName>
</protein>
<dbReference type="AlphaFoldDB" id="U6L0S0"/>
<name>U6L0S0_EIMTE</name>
<proteinExistence type="predicted"/>
<evidence type="ECO:0000313" key="3">
    <source>
        <dbReference type="Proteomes" id="UP000030747"/>
    </source>
</evidence>
<gene>
    <name evidence="2" type="ORF">ETH_00000235</name>
</gene>
<feature type="compositionally biased region" description="Low complexity" evidence="1">
    <location>
        <begin position="99"/>
        <end position="108"/>
    </location>
</feature>
<organism evidence="2 3">
    <name type="scientific">Eimeria tenella</name>
    <name type="common">Coccidian parasite</name>
    <dbReference type="NCBI Taxonomy" id="5802"/>
    <lineage>
        <taxon>Eukaryota</taxon>
        <taxon>Sar</taxon>
        <taxon>Alveolata</taxon>
        <taxon>Apicomplexa</taxon>
        <taxon>Conoidasida</taxon>
        <taxon>Coccidia</taxon>
        <taxon>Eucoccidiorida</taxon>
        <taxon>Eimeriorina</taxon>
        <taxon>Eimeriidae</taxon>
        <taxon>Eimeria</taxon>
    </lineage>
</organism>
<feature type="compositionally biased region" description="Low complexity" evidence="1">
    <location>
        <begin position="23"/>
        <end position="38"/>
    </location>
</feature>
<evidence type="ECO:0000313" key="2">
    <source>
        <dbReference type="EMBL" id="CDJ43977.1"/>
    </source>
</evidence>
<dbReference type="RefSeq" id="XP_013234726.1">
    <property type="nucleotide sequence ID" value="XM_013379272.1"/>
</dbReference>
<feature type="region of interest" description="Disordered" evidence="1">
    <location>
        <begin position="98"/>
        <end position="126"/>
    </location>
</feature>
<accession>U6L0S0</accession>
<feature type="region of interest" description="Disordered" evidence="1">
    <location>
        <begin position="1"/>
        <end position="39"/>
    </location>
</feature>